<dbReference type="RefSeq" id="WP_022503101.1">
    <property type="nucleotide sequence ID" value="NZ_JBBMER010000004.1"/>
</dbReference>
<reference evidence="1 2" key="1">
    <citation type="submission" date="2024-03" db="EMBL/GenBank/DDBJ databases">
        <title>Human intestinal bacterial collection.</title>
        <authorList>
            <person name="Pauvert C."/>
            <person name="Hitch T.C.A."/>
            <person name="Clavel T."/>
        </authorList>
    </citation>
    <scope>NUCLEOTIDE SEQUENCE [LARGE SCALE GENOMIC DNA]</scope>
    <source>
        <strain evidence="1 2">CLA-AA-H255</strain>
    </source>
</reference>
<proteinExistence type="predicted"/>
<name>A0ABV1BXJ4_9FIRM</name>
<evidence type="ECO:0000313" key="1">
    <source>
        <dbReference type="EMBL" id="MEQ2379765.1"/>
    </source>
</evidence>
<dbReference type="EMBL" id="JBBMER010000004">
    <property type="protein sequence ID" value="MEQ2379765.1"/>
    <property type="molecule type" value="Genomic_DNA"/>
</dbReference>
<protein>
    <submittedName>
        <fullName evidence="1">Uncharacterized protein</fullName>
    </submittedName>
</protein>
<organism evidence="1 2">
    <name type="scientific">[Lactobacillus] rogosae</name>
    <dbReference type="NCBI Taxonomy" id="706562"/>
    <lineage>
        <taxon>Bacteria</taxon>
        <taxon>Bacillati</taxon>
        <taxon>Bacillota</taxon>
        <taxon>Clostridia</taxon>
        <taxon>Lachnospirales</taxon>
        <taxon>Lachnospiraceae</taxon>
        <taxon>Lachnospira</taxon>
    </lineage>
</organism>
<evidence type="ECO:0000313" key="2">
    <source>
        <dbReference type="Proteomes" id="UP001442364"/>
    </source>
</evidence>
<dbReference type="Proteomes" id="UP001442364">
    <property type="component" value="Unassembled WGS sequence"/>
</dbReference>
<accession>A0ABV1BXJ4</accession>
<keyword evidence="2" id="KW-1185">Reference proteome</keyword>
<sequence>MAKQLPVTEFDILTLPDYLQLFKALIPFMEYGMQKKLSMLIRANELKHTLSFYNSPYSCNTFKTCSNSSGINANTSLNDILNNEAIMKTIMAYCPDNIEQLINTYRNFSKMSDMLGMMDMFNNASGDNSFNNVNSSGFNNASSNEFNNNNSNDNSEFSNFNNNTGSGGFNNININNILNSSQKDMYNEYIKQLDKLDFNDSNNYGSSNNN</sequence>
<gene>
    <name evidence="1" type="ORF">WMO14_07715</name>
</gene>
<comment type="caution">
    <text evidence="1">The sequence shown here is derived from an EMBL/GenBank/DDBJ whole genome shotgun (WGS) entry which is preliminary data.</text>
</comment>